<keyword evidence="8" id="KW-1133">Transmembrane helix</keyword>
<dbReference type="SMART" id="SM00304">
    <property type="entry name" value="HAMP"/>
    <property type="match status" value="1"/>
</dbReference>
<dbReference type="Pfam" id="PF02518">
    <property type="entry name" value="HATPase_c"/>
    <property type="match status" value="1"/>
</dbReference>
<dbReference type="PANTHER" id="PTHR45528">
    <property type="entry name" value="SENSOR HISTIDINE KINASE CPXA"/>
    <property type="match status" value="1"/>
</dbReference>
<evidence type="ECO:0000256" key="3">
    <source>
        <dbReference type="ARBA" id="ARBA00012438"/>
    </source>
</evidence>
<dbReference type="SUPFAM" id="SSF158472">
    <property type="entry name" value="HAMP domain-like"/>
    <property type="match status" value="1"/>
</dbReference>
<evidence type="ECO:0000259" key="9">
    <source>
        <dbReference type="PROSITE" id="PS50109"/>
    </source>
</evidence>
<dbReference type="SMART" id="SM00387">
    <property type="entry name" value="HATPase_c"/>
    <property type="match status" value="1"/>
</dbReference>
<dbReference type="InterPro" id="IPR036097">
    <property type="entry name" value="HisK_dim/P_sf"/>
</dbReference>
<evidence type="ECO:0000256" key="5">
    <source>
        <dbReference type="ARBA" id="ARBA00022679"/>
    </source>
</evidence>
<dbReference type="Pfam" id="PF00672">
    <property type="entry name" value="HAMP"/>
    <property type="match status" value="1"/>
</dbReference>
<evidence type="ECO:0000259" key="10">
    <source>
        <dbReference type="PROSITE" id="PS50885"/>
    </source>
</evidence>
<dbReference type="InterPro" id="IPR003594">
    <property type="entry name" value="HATPase_dom"/>
</dbReference>
<dbReference type="Gene3D" id="6.10.340.10">
    <property type="match status" value="1"/>
</dbReference>
<keyword evidence="8" id="KW-0812">Transmembrane</keyword>
<evidence type="ECO:0000256" key="2">
    <source>
        <dbReference type="ARBA" id="ARBA00004141"/>
    </source>
</evidence>
<dbReference type="CDD" id="cd00075">
    <property type="entry name" value="HATPase"/>
    <property type="match status" value="1"/>
</dbReference>
<organism evidence="11">
    <name type="scientific">Nitratifractor salsuginis</name>
    <dbReference type="NCBI Taxonomy" id="269261"/>
    <lineage>
        <taxon>Bacteria</taxon>
        <taxon>Pseudomonadati</taxon>
        <taxon>Campylobacterota</taxon>
        <taxon>Epsilonproteobacteria</taxon>
        <taxon>Campylobacterales</taxon>
        <taxon>Sulfurovaceae</taxon>
        <taxon>Nitratifractor</taxon>
    </lineage>
</organism>
<comment type="caution">
    <text evidence="11">The sequence shown here is derived from an EMBL/GenBank/DDBJ whole genome shotgun (WGS) entry which is preliminary data.</text>
</comment>
<dbReference type="GO" id="GO:0000155">
    <property type="term" value="F:phosphorelay sensor kinase activity"/>
    <property type="evidence" value="ECO:0007669"/>
    <property type="project" value="InterPro"/>
</dbReference>
<evidence type="ECO:0000256" key="7">
    <source>
        <dbReference type="ARBA" id="ARBA00023136"/>
    </source>
</evidence>
<reference evidence="11" key="1">
    <citation type="journal article" date="2020" name="mSystems">
        <title>Genome- and Community-Level Interaction Insights into Carbon Utilization and Element Cycling Functions of Hydrothermarchaeota in Hydrothermal Sediment.</title>
        <authorList>
            <person name="Zhou Z."/>
            <person name="Liu Y."/>
            <person name="Xu W."/>
            <person name="Pan J."/>
            <person name="Luo Z.H."/>
            <person name="Li M."/>
        </authorList>
    </citation>
    <scope>NUCLEOTIDE SEQUENCE [LARGE SCALE GENOMIC DNA]</scope>
    <source>
        <strain evidence="11">HyVt-513</strain>
    </source>
</reference>
<dbReference type="SUPFAM" id="SSF47384">
    <property type="entry name" value="Homodimeric domain of signal transducing histidine kinase"/>
    <property type="match status" value="1"/>
</dbReference>
<feature type="domain" description="Histidine kinase" evidence="9">
    <location>
        <begin position="218"/>
        <end position="410"/>
    </location>
</feature>
<accession>A0A7V2SJI7</accession>
<dbReference type="InterPro" id="IPR047994">
    <property type="entry name" value="ArsS-like"/>
</dbReference>
<keyword evidence="7 8" id="KW-0472">Membrane</keyword>
<keyword evidence="4" id="KW-0597">Phosphoprotein</keyword>
<dbReference type="AlphaFoldDB" id="A0A7V2SJI7"/>
<dbReference type="InterPro" id="IPR003660">
    <property type="entry name" value="HAMP_dom"/>
</dbReference>
<dbReference type="EC" id="2.7.13.3" evidence="3"/>
<feature type="domain" description="HAMP" evidence="10">
    <location>
        <begin position="158"/>
        <end position="210"/>
    </location>
</feature>
<protein>
    <recommendedName>
        <fullName evidence="3">histidine kinase</fullName>
        <ecNumber evidence="3">2.7.13.3</ecNumber>
    </recommendedName>
</protein>
<dbReference type="PROSITE" id="PS50885">
    <property type="entry name" value="HAMP"/>
    <property type="match status" value="1"/>
</dbReference>
<feature type="transmembrane region" description="Helical" evidence="8">
    <location>
        <begin position="21"/>
        <end position="38"/>
    </location>
</feature>
<gene>
    <name evidence="11" type="ORF">ENJ74_04040</name>
</gene>
<dbReference type="CDD" id="cd06225">
    <property type="entry name" value="HAMP"/>
    <property type="match status" value="1"/>
</dbReference>
<evidence type="ECO:0000313" key="11">
    <source>
        <dbReference type="EMBL" id="HFC04022.1"/>
    </source>
</evidence>
<dbReference type="Proteomes" id="UP000885722">
    <property type="component" value="Unassembled WGS sequence"/>
</dbReference>
<proteinExistence type="predicted"/>
<name>A0A7V2SJI7_9BACT</name>
<dbReference type="InterPro" id="IPR036890">
    <property type="entry name" value="HATPase_C_sf"/>
</dbReference>
<dbReference type="EMBL" id="DRNO01000273">
    <property type="protein sequence ID" value="HFC04022.1"/>
    <property type="molecule type" value="Genomic_DNA"/>
</dbReference>
<sequence>MSATSLFERLRITSLRAKIDLVFSIAVLLLVLLFAALWKSSIDRSFEEIRMQERANIHYLYLYYLKTGRIDTDYLASQNIRVVDVGGKNVELRRRITEKGKSEKFAVVNVRLHRYILINNDRFNLILENLNKPRFPVELSIAFAGALAMLILLYLWVVRSIRPLSELKRKIIRFSQGDLNIDCHSDREDEIAEVANAFDQAVRTIRDLLRSRQLLLRAIMHELKTPIAKGRLLSEMIDDPKKKARFHAIFERLNLLIDEFAKVEQITSKNFQPDFHPYKASDILEGSIDLLMLENPSRHLHTVIRKDFTLKGDFELLTLAIKNLIDNAIKYSTDRHADILVREPEIRIINRGKALPHPIEEYFTPFHSSEGGLGLGLYIVKNILDLHGMRLIYRHEAGKNIFAVVAETEEEGEKRRKML</sequence>
<dbReference type="InterPro" id="IPR005467">
    <property type="entry name" value="His_kinase_dom"/>
</dbReference>
<dbReference type="PROSITE" id="PS50109">
    <property type="entry name" value="HIS_KIN"/>
    <property type="match status" value="1"/>
</dbReference>
<dbReference type="InterPro" id="IPR050398">
    <property type="entry name" value="HssS/ArlS-like"/>
</dbReference>
<keyword evidence="6 11" id="KW-0418">Kinase</keyword>
<dbReference type="GO" id="GO:0016020">
    <property type="term" value="C:membrane"/>
    <property type="evidence" value="ECO:0007669"/>
    <property type="project" value="UniProtKB-SubCell"/>
</dbReference>
<dbReference type="PANTHER" id="PTHR45528:SF12">
    <property type="entry name" value="SENSOR HISTIDINE KINASE ARSS"/>
    <property type="match status" value="1"/>
</dbReference>
<dbReference type="Gene3D" id="3.30.565.10">
    <property type="entry name" value="Histidine kinase-like ATPase, C-terminal domain"/>
    <property type="match status" value="1"/>
</dbReference>
<feature type="transmembrane region" description="Helical" evidence="8">
    <location>
        <begin position="139"/>
        <end position="158"/>
    </location>
</feature>
<comment type="subcellular location">
    <subcellularLocation>
        <location evidence="2">Membrane</location>
        <topology evidence="2">Multi-pass membrane protein</topology>
    </subcellularLocation>
</comment>
<dbReference type="NCBIfam" id="NF038389">
    <property type="entry name" value="ArsS_fam_HK"/>
    <property type="match status" value="1"/>
</dbReference>
<evidence type="ECO:0000256" key="6">
    <source>
        <dbReference type="ARBA" id="ARBA00022777"/>
    </source>
</evidence>
<evidence type="ECO:0000256" key="4">
    <source>
        <dbReference type="ARBA" id="ARBA00022553"/>
    </source>
</evidence>
<dbReference type="SUPFAM" id="SSF55874">
    <property type="entry name" value="ATPase domain of HSP90 chaperone/DNA topoisomerase II/histidine kinase"/>
    <property type="match status" value="1"/>
</dbReference>
<comment type="catalytic activity">
    <reaction evidence="1">
        <text>ATP + protein L-histidine = ADP + protein N-phospho-L-histidine.</text>
        <dbReference type="EC" id="2.7.13.3"/>
    </reaction>
</comment>
<evidence type="ECO:0000256" key="1">
    <source>
        <dbReference type="ARBA" id="ARBA00000085"/>
    </source>
</evidence>
<evidence type="ECO:0000256" key="8">
    <source>
        <dbReference type="SAM" id="Phobius"/>
    </source>
</evidence>
<keyword evidence="5" id="KW-0808">Transferase</keyword>